<sequence>MIGTDRTGERTWRAWLGVGDSASLTQLDLAEFGSASAARSWVEQRIRAVRSHPNVSVFGSIDLGEYVGTRWEPAAGPGLDADLVDGRVRWRRPGE</sequence>
<protein>
    <submittedName>
        <fullName evidence="1">Uncharacterized protein</fullName>
    </submittedName>
</protein>
<dbReference type="RefSeq" id="WP_260194425.1">
    <property type="nucleotide sequence ID" value="NZ_JAFFZE010000019.1"/>
</dbReference>
<comment type="caution">
    <text evidence="1">The sequence shown here is derived from an EMBL/GenBank/DDBJ whole genome shotgun (WGS) entry which is preliminary data.</text>
</comment>
<evidence type="ECO:0000313" key="1">
    <source>
        <dbReference type="EMBL" id="MCT2586597.1"/>
    </source>
</evidence>
<dbReference type="Proteomes" id="UP001156441">
    <property type="component" value="Unassembled WGS sequence"/>
</dbReference>
<gene>
    <name evidence="1" type="ORF">JT362_26095</name>
</gene>
<proteinExistence type="predicted"/>
<dbReference type="EMBL" id="JAFFZE010000019">
    <property type="protein sequence ID" value="MCT2586597.1"/>
    <property type="molecule type" value="Genomic_DNA"/>
</dbReference>
<name>A0ABT2JFE6_9PSEU</name>
<accession>A0ABT2JFE6</accession>
<keyword evidence="2" id="KW-1185">Reference proteome</keyword>
<reference evidence="1 2" key="1">
    <citation type="submission" date="2021-02" db="EMBL/GenBank/DDBJ databases">
        <title>Actinophytocola xerophila sp. nov., isolated from soil of cotton cropping field.</title>
        <authorList>
            <person name="Huang R."/>
            <person name="Chen X."/>
            <person name="Ge X."/>
            <person name="Liu W."/>
        </authorList>
    </citation>
    <scope>NUCLEOTIDE SEQUENCE [LARGE SCALE GENOMIC DNA]</scope>
    <source>
        <strain evidence="1 2">S1-96</strain>
    </source>
</reference>
<organism evidence="1 2">
    <name type="scientific">Actinophytocola gossypii</name>
    <dbReference type="NCBI Taxonomy" id="2812003"/>
    <lineage>
        <taxon>Bacteria</taxon>
        <taxon>Bacillati</taxon>
        <taxon>Actinomycetota</taxon>
        <taxon>Actinomycetes</taxon>
        <taxon>Pseudonocardiales</taxon>
        <taxon>Pseudonocardiaceae</taxon>
    </lineage>
</organism>
<evidence type="ECO:0000313" key="2">
    <source>
        <dbReference type="Proteomes" id="UP001156441"/>
    </source>
</evidence>